<feature type="non-terminal residue" evidence="1">
    <location>
        <position position="1"/>
    </location>
</feature>
<accession>A0ABN9FA24</accession>
<evidence type="ECO:0000313" key="1">
    <source>
        <dbReference type="EMBL" id="CAI9593016.1"/>
    </source>
</evidence>
<organism evidence="1 2">
    <name type="scientific">Staurois parvus</name>
    <dbReference type="NCBI Taxonomy" id="386267"/>
    <lineage>
        <taxon>Eukaryota</taxon>
        <taxon>Metazoa</taxon>
        <taxon>Chordata</taxon>
        <taxon>Craniata</taxon>
        <taxon>Vertebrata</taxon>
        <taxon>Euteleostomi</taxon>
        <taxon>Amphibia</taxon>
        <taxon>Batrachia</taxon>
        <taxon>Anura</taxon>
        <taxon>Neobatrachia</taxon>
        <taxon>Ranoidea</taxon>
        <taxon>Ranidae</taxon>
        <taxon>Staurois</taxon>
    </lineage>
</organism>
<dbReference type="Proteomes" id="UP001162483">
    <property type="component" value="Unassembled WGS sequence"/>
</dbReference>
<keyword evidence="2" id="KW-1185">Reference proteome</keyword>
<protein>
    <submittedName>
        <fullName evidence="1">Uncharacterized protein</fullName>
    </submittedName>
</protein>
<sequence length="83" mass="9375">WILGELPSCFLFNFGKELPLNIHTRPEGLGVDGRGGPLKGLVWMGRGTPCRFLFIMVLVFKCNFSFFFLHYSSEIHNPVTSPS</sequence>
<gene>
    <name evidence="1" type="ORF">SPARVUS_LOCUS11470697</name>
</gene>
<name>A0ABN9FA24_9NEOB</name>
<evidence type="ECO:0000313" key="2">
    <source>
        <dbReference type="Proteomes" id="UP001162483"/>
    </source>
</evidence>
<comment type="caution">
    <text evidence="1">The sequence shown here is derived from an EMBL/GenBank/DDBJ whole genome shotgun (WGS) entry which is preliminary data.</text>
</comment>
<dbReference type="EMBL" id="CATNWA010016478">
    <property type="protein sequence ID" value="CAI9593016.1"/>
    <property type="molecule type" value="Genomic_DNA"/>
</dbReference>
<proteinExistence type="predicted"/>
<reference evidence="1" key="1">
    <citation type="submission" date="2023-05" db="EMBL/GenBank/DDBJ databases">
        <authorList>
            <person name="Stuckert A."/>
        </authorList>
    </citation>
    <scope>NUCLEOTIDE SEQUENCE</scope>
</reference>